<sequence length="242" mass="28534">MDTYDFLNIPDSCFIGNTIYKKLFYENADLSTRDKSLFTDTVSKITWLYCLKPETINIPAYKDEMRDYPEIEVIEVLVHKDYKLKRIAEIIMRTIPYPMLLIFKLEDKRQFYVAHQRINQSDSSKNTIEEFIATEWLDSDSALFAKLDIKQMRFTNFYALYSDIVDAISIYNLSAIMPTDENITGIEARELSAQIEDIEQEIASLRAKLKKESQFNRKMELNIKIKKLEQDRKGILGEIYER</sequence>
<proteinExistence type="predicted"/>
<evidence type="ECO:0000313" key="2">
    <source>
        <dbReference type="EMBL" id="SDY60461.1"/>
    </source>
</evidence>
<dbReference type="InterPro" id="IPR025503">
    <property type="entry name" value="DUF4391"/>
</dbReference>
<dbReference type="AlphaFoldDB" id="A0A1H3L7U9"/>
<evidence type="ECO:0000256" key="1">
    <source>
        <dbReference type="SAM" id="Coils"/>
    </source>
</evidence>
<dbReference type="Proteomes" id="UP000198625">
    <property type="component" value="Unassembled WGS sequence"/>
</dbReference>
<dbReference type="OrthoDB" id="9805811at2"/>
<dbReference type="RefSeq" id="WP_091726571.1">
    <property type="nucleotide sequence ID" value="NZ_FNQE01000003.1"/>
</dbReference>
<dbReference type="EMBL" id="FNQE01000003">
    <property type="protein sequence ID" value="SDY60461.1"/>
    <property type="molecule type" value="Genomic_DNA"/>
</dbReference>
<accession>A0A1H3L7U9</accession>
<feature type="coiled-coil region" evidence="1">
    <location>
        <begin position="188"/>
        <end position="238"/>
    </location>
</feature>
<evidence type="ECO:0008006" key="4">
    <source>
        <dbReference type="Google" id="ProtNLM"/>
    </source>
</evidence>
<keyword evidence="1" id="KW-0175">Coiled coil</keyword>
<name>A0A1H3L7U9_9FIRM</name>
<dbReference type="STRING" id="415015.SAMN05660462_00424"/>
<protein>
    <recommendedName>
        <fullName evidence="4">DUF4391 domain-containing protein</fullName>
    </recommendedName>
</protein>
<gene>
    <name evidence="2" type="ORF">SAMN05660462_00424</name>
</gene>
<dbReference type="Pfam" id="PF14335">
    <property type="entry name" value="DUF4391"/>
    <property type="match status" value="1"/>
</dbReference>
<organism evidence="2 3">
    <name type="scientific">Proteiniborus ethanoligenes</name>
    <dbReference type="NCBI Taxonomy" id="415015"/>
    <lineage>
        <taxon>Bacteria</taxon>
        <taxon>Bacillati</taxon>
        <taxon>Bacillota</taxon>
        <taxon>Clostridia</taxon>
        <taxon>Eubacteriales</taxon>
        <taxon>Proteiniborus</taxon>
    </lineage>
</organism>
<reference evidence="2 3" key="1">
    <citation type="submission" date="2016-10" db="EMBL/GenBank/DDBJ databases">
        <authorList>
            <person name="de Groot N.N."/>
        </authorList>
    </citation>
    <scope>NUCLEOTIDE SEQUENCE [LARGE SCALE GENOMIC DNA]</scope>
    <source>
        <strain evidence="2 3">DSM 21650</strain>
    </source>
</reference>
<keyword evidence="3" id="KW-1185">Reference proteome</keyword>
<evidence type="ECO:0000313" key="3">
    <source>
        <dbReference type="Proteomes" id="UP000198625"/>
    </source>
</evidence>